<keyword evidence="2" id="KW-0479">Metal-binding</keyword>
<dbReference type="STRING" id="28377.ENSACAP00000004475"/>
<dbReference type="Gene3D" id="2.20.25.30">
    <property type="match status" value="1"/>
</dbReference>
<dbReference type="InterPro" id="IPR011331">
    <property type="entry name" value="Ribosomal_eL37/eL43"/>
</dbReference>
<dbReference type="GeneTree" id="ENSGT00390000016988"/>
<comment type="similarity">
    <text evidence="1">Belongs to the eukaryotic ribosomal protein eL43 family.</text>
</comment>
<name>H9G994_ANOCA</name>
<keyword evidence="3" id="KW-0863">Zinc-finger</keyword>
<dbReference type="InParanoid" id="H9G994"/>
<dbReference type="PANTHER" id="PTHR48188">
    <property type="entry name" value="60S RIBOSOMAL PROTEIN L43"/>
    <property type="match status" value="1"/>
</dbReference>
<dbReference type="NCBIfam" id="NF003058">
    <property type="entry name" value="PRK03976.1"/>
    <property type="match status" value="1"/>
</dbReference>
<dbReference type="FunCoup" id="H9G994">
    <property type="interactions" value="569"/>
</dbReference>
<proteinExistence type="inferred from homology"/>
<protein>
    <submittedName>
        <fullName evidence="7">Ribosomal protein L37a</fullName>
    </submittedName>
</protein>
<evidence type="ECO:0000313" key="7">
    <source>
        <dbReference type="Ensembl" id="ENSACAP00000004475.3"/>
    </source>
</evidence>
<keyword evidence="5" id="KW-0689">Ribosomal protein</keyword>
<dbReference type="InterPro" id="IPR011332">
    <property type="entry name" value="Ribosomal_zn-bd"/>
</dbReference>
<sequence length="179" mass="19782">MPYPLAFLIPTFEAQFCLEIRIHIGGNTSRLVDNPATAPPHLSMVVSRAPFFFLLDGKPGLVVRTRRGAFPAVFLSFFLSAACRSGKMAKRTKKVGIVGKYGTRYGASLRKMVKKIEISQHAKYTCSFCGKTKMKRKAVGIWHCGSCMKTVAGGAWTYNTTSAVTVKSAIRRLKELKDQ</sequence>
<evidence type="ECO:0000256" key="6">
    <source>
        <dbReference type="ARBA" id="ARBA00023274"/>
    </source>
</evidence>
<dbReference type="Proteomes" id="UP000001646">
    <property type="component" value="Unplaced"/>
</dbReference>
<dbReference type="GO" id="GO:0022625">
    <property type="term" value="C:cytosolic large ribosomal subunit"/>
    <property type="evidence" value="ECO:0000318"/>
    <property type="project" value="GO_Central"/>
</dbReference>
<dbReference type="HOGENOM" id="CLU_141199_1_0_1"/>
<reference evidence="7" key="3">
    <citation type="submission" date="2025-09" db="UniProtKB">
        <authorList>
            <consortium name="Ensembl"/>
        </authorList>
    </citation>
    <scope>IDENTIFICATION</scope>
</reference>
<dbReference type="FunFam" id="2.20.25.30:FF:000002">
    <property type="entry name" value="60S ribosomal protein L37a"/>
    <property type="match status" value="1"/>
</dbReference>
<dbReference type="SUPFAM" id="SSF57829">
    <property type="entry name" value="Zn-binding ribosomal proteins"/>
    <property type="match status" value="1"/>
</dbReference>
<evidence type="ECO:0000256" key="3">
    <source>
        <dbReference type="ARBA" id="ARBA00022771"/>
    </source>
</evidence>
<gene>
    <name evidence="7" type="primary">rpl37a</name>
</gene>
<organism evidence="7 8">
    <name type="scientific">Anolis carolinensis</name>
    <name type="common">Green anole</name>
    <name type="synonym">American chameleon</name>
    <dbReference type="NCBI Taxonomy" id="28377"/>
    <lineage>
        <taxon>Eukaryota</taxon>
        <taxon>Metazoa</taxon>
        <taxon>Chordata</taxon>
        <taxon>Craniata</taxon>
        <taxon>Vertebrata</taxon>
        <taxon>Euteleostomi</taxon>
        <taxon>Lepidosauria</taxon>
        <taxon>Squamata</taxon>
        <taxon>Bifurcata</taxon>
        <taxon>Unidentata</taxon>
        <taxon>Episquamata</taxon>
        <taxon>Toxicofera</taxon>
        <taxon>Iguania</taxon>
        <taxon>Dactyloidae</taxon>
        <taxon>Anolis</taxon>
    </lineage>
</organism>
<dbReference type="NCBIfam" id="TIGR00280">
    <property type="entry name" value="eL43_euk_arch"/>
    <property type="match status" value="1"/>
</dbReference>
<dbReference type="GO" id="GO:0006412">
    <property type="term" value="P:translation"/>
    <property type="evidence" value="ECO:0007669"/>
    <property type="project" value="InterPro"/>
</dbReference>
<dbReference type="GO" id="GO:0003735">
    <property type="term" value="F:structural constituent of ribosome"/>
    <property type="evidence" value="ECO:0007669"/>
    <property type="project" value="InterPro"/>
</dbReference>
<dbReference type="HAMAP" id="MF_00327">
    <property type="entry name" value="Ribosomal_eL43"/>
    <property type="match status" value="1"/>
</dbReference>
<evidence type="ECO:0000313" key="8">
    <source>
        <dbReference type="Proteomes" id="UP000001646"/>
    </source>
</evidence>
<reference evidence="7" key="1">
    <citation type="submission" date="2009-12" db="EMBL/GenBank/DDBJ databases">
        <title>The Genome Sequence of Anolis carolinensis (Green Anole Lizard).</title>
        <authorList>
            <consortium name="The Genome Sequencing Platform"/>
            <person name="Di Palma F."/>
            <person name="Alfoldi J."/>
            <person name="Heiman D."/>
            <person name="Young S."/>
            <person name="Grabherr M."/>
            <person name="Johnson J."/>
            <person name="Lander E.S."/>
            <person name="Lindblad-Toh K."/>
        </authorList>
    </citation>
    <scope>NUCLEOTIDE SEQUENCE [LARGE SCALE GENOMIC DNA]</scope>
    <source>
        <strain evidence="7">JBL SC #1</strain>
    </source>
</reference>
<accession>H9G994</accession>
<dbReference type="PANTHER" id="PTHR48188:SF1">
    <property type="entry name" value="LARGE RIBOSOMAL SUBUNIT PROTEIN EL43-RELATED"/>
    <property type="match status" value="1"/>
</dbReference>
<dbReference type="Pfam" id="PF01780">
    <property type="entry name" value="Ribosomal_L37ae"/>
    <property type="match status" value="1"/>
</dbReference>
<dbReference type="AlphaFoldDB" id="H9G994"/>
<evidence type="ECO:0000256" key="2">
    <source>
        <dbReference type="ARBA" id="ARBA00022723"/>
    </source>
</evidence>
<keyword evidence="8" id="KW-1185">Reference proteome</keyword>
<evidence type="ECO:0000256" key="5">
    <source>
        <dbReference type="ARBA" id="ARBA00022980"/>
    </source>
</evidence>
<dbReference type="eggNOG" id="KOG0402">
    <property type="taxonomic scope" value="Eukaryota"/>
</dbReference>
<evidence type="ECO:0000256" key="1">
    <source>
        <dbReference type="ARBA" id="ARBA00008672"/>
    </source>
</evidence>
<keyword evidence="6" id="KW-0687">Ribonucleoprotein</keyword>
<dbReference type="Bgee" id="ENSACAG00000004591">
    <property type="expression patterns" value="Expressed in adrenal gland and 14 other cell types or tissues"/>
</dbReference>
<keyword evidence="4" id="KW-0862">Zinc</keyword>
<dbReference type="GO" id="GO:0008270">
    <property type="term" value="F:zinc ion binding"/>
    <property type="evidence" value="ECO:0007669"/>
    <property type="project" value="UniProtKB-KW"/>
</dbReference>
<evidence type="ECO:0000256" key="4">
    <source>
        <dbReference type="ARBA" id="ARBA00022833"/>
    </source>
</evidence>
<reference evidence="7" key="2">
    <citation type="submission" date="2025-08" db="UniProtKB">
        <authorList>
            <consortium name="Ensembl"/>
        </authorList>
    </citation>
    <scope>IDENTIFICATION</scope>
</reference>
<dbReference type="InterPro" id="IPR002674">
    <property type="entry name" value="Ribosomal_eL43"/>
</dbReference>
<dbReference type="Ensembl" id="ENSACAT00000004578.4">
    <property type="protein sequence ID" value="ENSACAP00000004475.3"/>
    <property type="gene ID" value="ENSACAG00000004591.4"/>
</dbReference>